<evidence type="ECO:0000259" key="8">
    <source>
        <dbReference type="Pfam" id="PF03872"/>
    </source>
</evidence>
<comment type="subcellular location">
    <subcellularLocation>
        <location evidence="7">Cell inner membrane</location>
    </subcellularLocation>
    <subcellularLocation>
        <location evidence="1">Cell membrane</location>
        <topology evidence="1">Single-pass membrane protein</topology>
    </subcellularLocation>
</comment>
<evidence type="ECO:0000313" key="11">
    <source>
        <dbReference type="Proteomes" id="UP000251647"/>
    </source>
</evidence>
<keyword evidence="5" id="KW-1133">Transmembrane helix</keyword>
<dbReference type="PIRSF" id="PIRSF016938">
    <property type="entry name" value="RseA"/>
    <property type="match status" value="1"/>
</dbReference>
<evidence type="ECO:0000256" key="2">
    <source>
        <dbReference type="ARBA" id="ARBA00005837"/>
    </source>
</evidence>
<dbReference type="GO" id="GO:0005886">
    <property type="term" value="C:plasma membrane"/>
    <property type="evidence" value="ECO:0007669"/>
    <property type="project" value="UniProtKB-SubCell"/>
</dbReference>
<comment type="subunit">
    <text evidence="7">Interacts 1:1 with ECF RNA polymerase sigma-E (RpoE); this inhibits the interaction of sigma-E with the RNA polymerase catalytic core and leads to a decreased expression of sigma-E-regulated genes. Interacts with RseB.</text>
</comment>
<dbReference type="Gene3D" id="1.10.10.880">
    <property type="entry name" value="Anti sigma-E protein RseA, N-terminal domain"/>
    <property type="match status" value="1"/>
</dbReference>
<comment type="similarity">
    <text evidence="2 7">Belongs to the RseA family.</text>
</comment>
<name>A0A2X1YBU7_PHODM</name>
<feature type="domain" description="Anti sigma-E protein RseA C-terminal" evidence="9">
    <location>
        <begin position="149"/>
        <end position="203"/>
    </location>
</feature>
<keyword evidence="7" id="KW-0997">Cell inner membrane</keyword>
<dbReference type="Pfam" id="PF03873">
    <property type="entry name" value="RseA_C"/>
    <property type="match status" value="1"/>
</dbReference>
<keyword evidence="6 7" id="KW-0472">Membrane</keyword>
<dbReference type="InterPro" id="IPR052383">
    <property type="entry name" value="Anti-sigma-E_RseA-like"/>
</dbReference>
<accession>A0A2X1YBU7</accession>
<keyword evidence="3 7" id="KW-1003">Cell membrane</keyword>
<dbReference type="Pfam" id="PF03872">
    <property type="entry name" value="RseA_N"/>
    <property type="match status" value="1"/>
</dbReference>
<dbReference type="CDD" id="cd16328">
    <property type="entry name" value="RseA_N"/>
    <property type="match status" value="1"/>
</dbReference>
<evidence type="ECO:0000256" key="4">
    <source>
        <dbReference type="ARBA" id="ARBA00022692"/>
    </source>
</evidence>
<evidence type="ECO:0000313" key="10">
    <source>
        <dbReference type="EMBL" id="SPY29205.1"/>
    </source>
</evidence>
<organism evidence="10 11">
    <name type="scientific">Photobacterium damselae</name>
    <dbReference type="NCBI Taxonomy" id="38293"/>
    <lineage>
        <taxon>Bacteria</taxon>
        <taxon>Pseudomonadati</taxon>
        <taxon>Pseudomonadota</taxon>
        <taxon>Gammaproteobacteria</taxon>
        <taxon>Vibrionales</taxon>
        <taxon>Vibrionaceae</taxon>
        <taxon>Photobacterium</taxon>
    </lineage>
</organism>
<proteinExistence type="inferred from homology"/>
<sequence>MFSLTVNKMADKEKISALLDGEDLDQSIINALTVDKESELSWHDYNLIGDVMRGDAPQCKEWDIAANVALALDAEPAHSVSTAEVVDIQVAKDIVESQPTPQQAKRFLPAWLTQFGQVAVAACVSLAVIVGVQQYNGSDSNATNAPETMPVLQTIPFAGKAEPVSFTRDSLRNSHSSAPSEAQLMEQRRRINAMLQDYELQLRFNAEDGSIDKTKLETDNTVAH</sequence>
<dbReference type="PANTHER" id="PTHR38104:SF1">
    <property type="entry name" value="ANTI-SIGMA-E FACTOR RSEA"/>
    <property type="match status" value="1"/>
</dbReference>
<evidence type="ECO:0000256" key="5">
    <source>
        <dbReference type="ARBA" id="ARBA00022989"/>
    </source>
</evidence>
<dbReference type="GO" id="GO:0016989">
    <property type="term" value="F:sigma factor antagonist activity"/>
    <property type="evidence" value="ECO:0007669"/>
    <property type="project" value="InterPro"/>
</dbReference>
<dbReference type="SUPFAM" id="SSF89069">
    <property type="entry name" value="N-terminal, cytoplasmic domain of anti-sigmaE factor RseA"/>
    <property type="match status" value="1"/>
</dbReference>
<dbReference type="AlphaFoldDB" id="A0A2X1YBU7"/>
<evidence type="ECO:0000256" key="6">
    <source>
        <dbReference type="ARBA" id="ARBA00023136"/>
    </source>
</evidence>
<feature type="domain" description="Anti sigma-E protein RseA N-terminal" evidence="8">
    <location>
        <begin position="9"/>
        <end position="105"/>
    </location>
</feature>
<evidence type="ECO:0000256" key="3">
    <source>
        <dbReference type="ARBA" id="ARBA00022475"/>
    </source>
</evidence>
<evidence type="ECO:0000256" key="7">
    <source>
        <dbReference type="PIRNR" id="PIRNR016938"/>
    </source>
</evidence>
<dbReference type="InterPro" id="IPR005573">
    <property type="entry name" value="Anti-sigma_E_RseA_C"/>
</dbReference>
<dbReference type="Gene3D" id="1.20.5.3960">
    <property type="match status" value="1"/>
</dbReference>
<gene>
    <name evidence="10" type="primary">rseA</name>
    <name evidence="10" type="ORF">NCTC11647_02385</name>
</gene>
<dbReference type="PANTHER" id="PTHR38104">
    <property type="match status" value="1"/>
</dbReference>
<dbReference type="EMBL" id="UATL01000001">
    <property type="protein sequence ID" value="SPY29205.1"/>
    <property type="molecule type" value="Genomic_DNA"/>
</dbReference>
<dbReference type="InterPro" id="IPR026279">
    <property type="entry name" value="RseA"/>
</dbReference>
<protein>
    <recommendedName>
        <fullName evidence="7">Anti-sigma-E factor RseA</fullName>
    </recommendedName>
    <alternativeName>
        <fullName evidence="7">Regulator of SigE</fullName>
    </alternativeName>
    <alternativeName>
        <fullName evidence="7">Sigma-E anti-sigma factor RseA</fullName>
    </alternativeName>
    <alternativeName>
        <fullName evidence="7">Sigma-E factor negative regulatory protein</fullName>
    </alternativeName>
</protein>
<dbReference type="InterPro" id="IPR005572">
    <property type="entry name" value="Anti-sigma_E_RseA_N"/>
</dbReference>
<dbReference type="InterPro" id="IPR036147">
    <property type="entry name" value="Anti-sigma_E_RseA_N_sf"/>
</dbReference>
<comment type="function">
    <text evidence="7">An anti-sigma factor for extracytoplasmic function (ECF) sigma factor sigma-E (RpoE). ECF sigma factors are held in an inactive form by an anti-sigma factor until released by regulated intramembrane proteolysis (RIP). RIP occurs when an extracytoplasmic signal triggers a concerted proteolytic cascade to transmit information and elicit cellular responses. The membrane-spanning regulatory substrate protein is first cut periplasmically (site-1 protease, S1P, DegS), then within the membrane itself (site-2 protease, S2P, RseP), while cytoplasmic proteases finish degrading the anti-sigma factor, liberating sigma-E.</text>
</comment>
<reference evidence="10 11" key="1">
    <citation type="submission" date="2018-06" db="EMBL/GenBank/DDBJ databases">
        <authorList>
            <consortium name="Pathogen Informatics"/>
            <person name="Doyle S."/>
        </authorList>
    </citation>
    <scope>NUCLEOTIDE SEQUENCE [LARGE SCALE GENOMIC DNA]</scope>
    <source>
        <strain evidence="10 11">NCTC11647</strain>
    </source>
</reference>
<evidence type="ECO:0000256" key="1">
    <source>
        <dbReference type="ARBA" id="ARBA00004162"/>
    </source>
</evidence>
<dbReference type="Proteomes" id="UP000251647">
    <property type="component" value="Unassembled WGS sequence"/>
</dbReference>
<keyword evidence="4" id="KW-0812">Transmembrane</keyword>
<evidence type="ECO:0000259" key="9">
    <source>
        <dbReference type="Pfam" id="PF03873"/>
    </source>
</evidence>